<sequence length="158" mass="18377">MAEAREVLLDQLAANADDPSWYTPFLQTVDEISEEEAFMKPNDKSHSIAEITQHLIYWNEVWHIRFKENNVGAVQRIENNDWSFFVPKGKNFSDLKASLLVKLQHWQKLLTTNELLDQYVEGFPVTAHWWAIIANVTSHNAYHIGQIAYLKKLIKSSH</sequence>
<dbReference type="Gene3D" id="1.20.120.450">
    <property type="entry name" value="dinb family like domain"/>
    <property type="match status" value="1"/>
</dbReference>
<feature type="domain" description="DinB-like" evidence="1">
    <location>
        <begin position="25"/>
        <end position="147"/>
    </location>
</feature>
<gene>
    <name evidence="2" type="ORF">CKF48_15570</name>
</gene>
<evidence type="ECO:0000313" key="3">
    <source>
        <dbReference type="Proteomes" id="UP000215137"/>
    </source>
</evidence>
<evidence type="ECO:0000259" key="1">
    <source>
        <dbReference type="Pfam" id="PF12867"/>
    </source>
</evidence>
<dbReference type="Pfam" id="PF12867">
    <property type="entry name" value="DinB_2"/>
    <property type="match status" value="1"/>
</dbReference>
<dbReference type="EMBL" id="CP022983">
    <property type="protein sequence ID" value="ASV68576.1"/>
    <property type="molecule type" value="Genomic_DNA"/>
</dbReference>
<name>A0A248TK39_9BACI</name>
<dbReference type="InterPro" id="IPR024775">
    <property type="entry name" value="DinB-like"/>
</dbReference>
<reference evidence="2 3" key="1">
    <citation type="submission" date="2017-08" db="EMBL/GenBank/DDBJ databases">
        <title>Complete Genome Sequence of Bacillus kochii Oregon-R-modENCODE STRAIN BDGP4, isolated from Drosophila melanogaster gut.</title>
        <authorList>
            <person name="Wan K.H."/>
            <person name="Yu C."/>
            <person name="Park S."/>
            <person name="Hammonds A.S."/>
            <person name="Booth B.W."/>
            <person name="Celniker S.E."/>
        </authorList>
    </citation>
    <scope>NUCLEOTIDE SEQUENCE [LARGE SCALE GENOMIC DNA]</scope>
    <source>
        <strain evidence="2 3">BDGP4</strain>
    </source>
</reference>
<dbReference type="AlphaFoldDB" id="A0A248TK39"/>
<proteinExistence type="predicted"/>
<dbReference type="Proteomes" id="UP000215137">
    <property type="component" value="Chromosome"/>
</dbReference>
<evidence type="ECO:0000313" key="2">
    <source>
        <dbReference type="EMBL" id="ASV68576.1"/>
    </source>
</evidence>
<protein>
    <submittedName>
        <fullName evidence="2">DltD domain-containing protein</fullName>
    </submittedName>
</protein>
<dbReference type="InterPro" id="IPR034660">
    <property type="entry name" value="DinB/YfiT-like"/>
</dbReference>
<organism evidence="2 3">
    <name type="scientific">Cytobacillus kochii</name>
    <dbReference type="NCBI Taxonomy" id="859143"/>
    <lineage>
        <taxon>Bacteria</taxon>
        <taxon>Bacillati</taxon>
        <taxon>Bacillota</taxon>
        <taxon>Bacilli</taxon>
        <taxon>Bacillales</taxon>
        <taxon>Bacillaceae</taxon>
        <taxon>Cytobacillus</taxon>
    </lineage>
</organism>
<dbReference type="OrthoDB" id="9798830at2"/>
<keyword evidence="3" id="KW-1185">Reference proteome</keyword>
<dbReference type="SUPFAM" id="SSF109854">
    <property type="entry name" value="DinB/YfiT-like putative metalloenzymes"/>
    <property type="match status" value="1"/>
</dbReference>
<dbReference type="KEGG" id="bko:CKF48_15570"/>
<accession>A0A248TK39</accession>
<dbReference type="RefSeq" id="WP_095372146.1">
    <property type="nucleotide sequence ID" value="NZ_CP022983.1"/>
</dbReference>